<reference evidence="1" key="1">
    <citation type="submission" date="2022-04" db="EMBL/GenBank/DDBJ databases">
        <title>Carnegiea gigantea Genome sequencing and assembly v2.</title>
        <authorList>
            <person name="Copetti D."/>
            <person name="Sanderson M.J."/>
            <person name="Burquez A."/>
            <person name="Wojciechowski M.F."/>
        </authorList>
    </citation>
    <scope>NUCLEOTIDE SEQUENCE</scope>
    <source>
        <strain evidence="1">SGP5-SGP5p</strain>
        <tissue evidence="1">Aerial part</tissue>
    </source>
</reference>
<comment type="caution">
    <text evidence="1">The sequence shown here is derived from an EMBL/GenBank/DDBJ whole genome shotgun (WGS) entry which is preliminary data.</text>
</comment>
<dbReference type="AlphaFoldDB" id="A0A9Q1GXI4"/>
<proteinExistence type="predicted"/>
<evidence type="ECO:0000313" key="2">
    <source>
        <dbReference type="Proteomes" id="UP001153076"/>
    </source>
</evidence>
<evidence type="ECO:0000313" key="1">
    <source>
        <dbReference type="EMBL" id="KAJ8426999.1"/>
    </source>
</evidence>
<name>A0A9Q1GXI4_9CARY</name>
<evidence type="ECO:0008006" key="3">
    <source>
        <dbReference type="Google" id="ProtNLM"/>
    </source>
</evidence>
<accession>A0A9Q1GXI4</accession>
<dbReference type="EMBL" id="JAKOGI010001204">
    <property type="protein sequence ID" value="KAJ8426999.1"/>
    <property type="molecule type" value="Genomic_DNA"/>
</dbReference>
<dbReference type="Proteomes" id="UP001153076">
    <property type="component" value="Unassembled WGS sequence"/>
</dbReference>
<keyword evidence="2" id="KW-1185">Reference proteome</keyword>
<protein>
    <recommendedName>
        <fullName evidence="3">Aminotransferase-like plant mobile domain-containing protein</fullName>
    </recommendedName>
</protein>
<gene>
    <name evidence="1" type="ORF">Cgig2_028204</name>
</gene>
<sequence>MDGTLGNERTPLQNGRECDYGPYYRSLQSLNVIPSSTLTSILVEKVRVKQGTLRSRRNDEKKCVDVSEDYENYFNATVLEKVNTKHRGQETYLADEEFYPTLYRLLTGRSNWGLTFQFRGCSTVIIRVSIFGVVGVSQFLYHFDTNVWWGFCELWGPLTNSFHRSAGELGISLHDLERIGGSLTLRATYEEFLILNKDLAYHNKYLVVVVKLLCIHAELYEFHELDHFYRKYLVYFVYREQTDSEKEKFAIKKRSPIHVSRQERMANLSVITEGELVTFLAFWLIRFILPYGKDVIRP</sequence>
<organism evidence="1 2">
    <name type="scientific">Carnegiea gigantea</name>
    <dbReference type="NCBI Taxonomy" id="171969"/>
    <lineage>
        <taxon>Eukaryota</taxon>
        <taxon>Viridiplantae</taxon>
        <taxon>Streptophyta</taxon>
        <taxon>Embryophyta</taxon>
        <taxon>Tracheophyta</taxon>
        <taxon>Spermatophyta</taxon>
        <taxon>Magnoliopsida</taxon>
        <taxon>eudicotyledons</taxon>
        <taxon>Gunneridae</taxon>
        <taxon>Pentapetalae</taxon>
        <taxon>Caryophyllales</taxon>
        <taxon>Cactineae</taxon>
        <taxon>Cactaceae</taxon>
        <taxon>Cactoideae</taxon>
        <taxon>Echinocereeae</taxon>
        <taxon>Carnegiea</taxon>
    </lineage>
</organism>